<keyword evidence="3 6" id="KW-0812">Transmembrane</keyword>
<reference evidence="7 8" key="1">
    <citation type="submission" date="2020-07" db="EMBL/GenBank/DDBJ databases">
        <title>Vibrio marinisediminis sp. nov., isolated from marine sediment.</title>
        <authorList>
            <person name="Ji X."/>
        </authorList>
    </citation>
    <scope>NUCLEOTIDE SEQUENCE [LARGE SCALE GENOMIC DNA]</scope>
    <source>
        <strain evidence="7 8">404</strain>
    </source>
</reference>
<gene>
    <name evidence="7" type="ORF">H2O73_14475</name>
</gene>
<dbReference type="PANTHER" id="PTHR30250:SF11">
    <property type="entry name" value="O-ANTIGEN TRANSPORTER-RELATED"/>
    <property type="match status" value="1"/>
</dbReference>
<sequence>MSTNAFAKLFFGTAGIQFFSRGISVVAGVIFARFLGAEQYGLYTYVLSIVNIAALPVLAGLPNLMVREIASFHYEKNWSNLQGMLLWSRFYVFGLSLIIFSIMIGLVHFGYFEPHVATLIYVAVWVIPLRGIATQQDSVLNGFGKPILAQLPSKLLAPVITLSILLYFVVTGTPLSSMTLVFISVLALVFTCVLSFFLVRYVVRKNAQTAKPTFSSKPWFKSLLPFAMITFVFTLNTELAIVLLGWMTNLESIAYFRVATQAVMLITILRSSIDAVIMPKIARFYRSEAFDEIQILLTRSVRLTMFTSSIIFVILIFGGQTLINVLFGHEYEAAYLPLIILCVGQFISIFLGSSAAVLNMTNNEQKTMKTLMLSLVINVGLMLLLVPLYQEVGAAIAVSISLVLSHLLMSREVFKITRLHTSLCFAKSVKEAKKPSFELK</sequence>
<dbReference type="PANTHER" id="PTHR30250">
    <property type="entry name" value="PST FAMILY PREDICTED COLANIC ACID TRANSPORTER"/>
    <property type="match status" value="1"/>
</dbReference>
<keyword evidence="5 6" id="KW-0472">Membrane</keyword>
<feature type="transmembrane region" description="Helical" evidence="6">
    <location>
        <begin position="303"/>
        <end position="327"/>
    </location>
</feature>
<feature type="transmembrane region" description="Helical" evidence="6">
    <location>
        <begin position="115"/>
        <end position="134"/>
    </location>
</feature>
<feature type="transmembrane region" description="Helical" evidence="6">
    <location>
        <begin position="18"/>
        <end position="36"/>
    </location>
</feature>
<dbReference type="EMBL" id="JACFYF010000009">
    <property type="protein sequence ID" value="MBA5763565.1"/>
    <property type="molecule type" value="Genomic_DNA"/>
</dbReference>
<feature type="transmembrane region" description="Helical" evidence="6">
    <location>
        <begin position="181"/>
        <end position="203"/>
    </location>
</feature>
<feature type="transmembrane region" description="Helical" evidence="6">
    <location>
        <begin position="223"/>
        <end position="247"/>
    </location>
</feature>
<evidence type="ECO:0000256" key="2">
    <source>
        <dbReference type="ARBA" id="ARBA00022475"/>
    </source>
</evidence>
<keyword evidence="2" id="KW-1003">Cell membrane</keyword>
<feature type="transmembrane region" description="Helical" evidence="6">
    <location>
        <begin position="333"/>
        <end position="358"/>
    </location>
</feature>
<feature type="transmembrane region" description="Helical" evidence="6">
    <location>
        <begin position="155"/>
        <end position="175"/>
    </location>
</feature>
<feature type="transmembrane region" description="Helical" evidence="6">
    <location>
        <begin position="253"/>
        <end position="273"/>
    </location>
</feature>
<name>A0A7W2FSV1_9VIBR</name>
<dbReference type="Pfam" id="PF01943">
    <property type="entry name" value="Polysacc_synt"/>
    <property type="match status" value="1"/>
</dbReference>
<dbReference type="InterPro" id="IPR002797">
    <property type="entry name" value="Polysacc_synth"/>
</dbReference>
<feature type="transmembrane region" description="Helical" evidence="6">
    <location>
        <begin position="392"/>
        <end position="409"/>
    </location>
</feature>
<proteinExistence type="predicted"/>
<evidence type="ECO:0000256" key="1">
    <source>
        <dbReference type="ARBA" id="ARBA00004651"/>
    </source>
</evidence>
<accession>A0A7W2FSV1</accession>
<evidence type="ECO:0000313" key="7">
    <source>
        <dbReference type="EMBL" id="MBA5763565.1"/>
    </source>
</evidence>
<evidence type="ECO:0000313" key="8">
    <source>
        <dbReference type="Proteomes" id="UP000571701"/>
    </source>
</evidence>
<dbReference type="AlphaFoldDB" id="A0A7W2FSV1"/>
<feature type="transmembrane region" description="Helical" evidence="6">
    <location>
        <begin position="370"/>
        <end position="386"/>
    </location>
</feature>
<comment type="subcellular location">
    <subcellularLocation>
        <location evidence="1">Cell membrane</location>
        <topology evidence="1">Multi-pass membrane protein</topology>
    </subcellularLocation>
</comment>
<feature type="transmembrane region" description="Helical" evidence="6">
    <location>
        <begin position="42"/>
        <end position="65"/>
    </location>
</feature>
<evidence type="ECO:0000256" key="5">
    <source>
        <dbReference type="ARBA" id="ARBA00023136"/>
    </source>
</evidence>
<dbReference type="InterPro" id="IPR050833">
    <property type="entry name" value="Poly_Biosynth_Transport"/>
</dbReference>
<comment type="caution">
    <text evidence="7">The sequence shown here is derived from an EMBL/GenBank/DDBJ whole genome shotgun (WGS) entry which is preliminary data.</text>
</comment>
<dbReference type="CDD" id="cd13128">
    <property type="entry name" value="MATE_Wzx_like"/>
    <property type="match status" value="1"/>
</dbReference>
<keyword evidence="4 6" id="KW-1133">Transmembrane helix</keyword>
<organism evidence="7 8">
    <name type="scientific">Vibrio marinisediminis</name>
    <dbReference type="NCBI Taxonomy" id="2758441"/>
    <lineage>
        <taxon>Bacteria</taxon>
        <taxon>Pseudomonadati</taxon>
        <taxon>Pseudomonadota</taxon>
        <taxon>Gammaproteobacteria</taxon>
        <taxon>Vibrionales</taxon>
        <taxon>Vibrionaceae</taxon>
        <taxon>Vibrio</taxon>
    </lineage>
</organism>
<evidence type="ECO:0000256" key="3">
    <source>
        <dbReference type="ARBA" id="ARBA00022692"/>
    </source>
</evidence>
<dbReference type="Proteomes" id="UP000571701">
    <property type="component" value="Unassembled WGS sequence"/>
</dbReference>
<evidence type="ECO:0000256" key="6">
    <source>
        <dbReference type="SAM" id="Phobius"/>
    </source>
</evidence>
<dbReference type="GO" id="GO:0005886">
    <property type="term" value="C:plasma membrane"/>
    <property type="evidence" value="ECO:0007669"/>
    <property type="project" value="UniProtKB-SubCell"/>
</dbReference>
<feature type="transmembrane region" description="Helical" evidence="6">
    <location>
        <begin position="86"/>
        <end position="109"/>
    </location>
</feature>
<evidence type="ECO:0000256" key="4">
    <source>
        <dbReference type="ARBA" id="ARBA00022989"/>
    </source>
</evidence>
<keyword evidence="8" id="KW-1185">Reference proteome</keyword>
<protein>
    <submittedName>
        <fullName evidence="7">Flippase</fullName>
    </submittedName>
</protein>